<keyword evidence="4 16" id="KW-0132">Cell division</keyword>
<comment type="subcellular location">
    <subcellularLocation>
        <location evidence="16">Cell inner membrane</location>
        <topology evidence="16">Single-pass membrane protein</topology>
    </subcellularLocation>
    <subcellularLocation>
        <location evidence="1">Membrane</location>
    </subcellularLocation>
</comment>
<evidence type="ECO:0000256" key="3">
    <source>
        <dbReference type="ARBA" id="ARBA00022519"/>
    </source>
</evidence>
<evidence type="ECO:0000256" key="6">
    <source>
        <dbReference type="ARBA" id="ARBA00022670"/>
    </source>
</evidence>
<keyword evidence="9 16" id="KW-0133">Cell shape</keyword>
<dbReference type="GO" id="GO:0071555">
    <property type="term" value="P:cell wall organization"/>
    <property type="evidence" value="ECO:0007669"/>
    <property type="project" value="UniProtKB-KW"/>
</dbReference>
<dbReference type="GO" id="GO:0009252">
    <property type="term" value="P:peptidoglycan biosynthetic process"/>
    <property type="evidence" value="ECO:0007669"/>
    <property type="project" value="UniProtKB-UniRule"/>
</dbReference>
<feature type="transmembrane region" description="Helical" evidence="16">
    <location>
        <begin position="20"/>
        <end position="40"/>
    </location>
</feature>
<dbReference type="GO" id="GO:0043093">
    <property type="term" value="P:FtsZ-dependent cytokinesis"/>
    <property type="evidence" value="ECO:0007669"/>
    <property type="project" value="UniProtKB-UniRule"/>
</dbReference>
<dbReference type="InterPro" id="IPR037532">
    <property type="entry name" value="FtsI_transpept"/>
</dbReference>
<organism evidence="19 20">
    <name type="scientific">Moritella yayanosii</name>
    <dbReference type="NCBI Taxonomy" id="69539"/>
    <lineage>
        <taxon>Bacteria</taxon>
        <taxon>Pseudomonadati</taxon>
        <taxon>Pseudomonadota</taxon>
        <taxon>Gammaproteobacteria</taxon>
        <taxon>Alteromonadales</taxon>
        <taxon>Moritellaceae</taxon>
        <taxon>Moritella</taxon>
    </lineage>
</organism>
<gene>
    <name evidence="16 19" type="primary">ftsI</name>
    <name evidence="19" type="ORF">MORIYA_3275</name>
</gene>
<evidence type="ECO:0000259" key="18">
    <source>
        <dbReference type="Pfam" id="PF03717"/>
    </source>
</evidence>
<evidence type="ECO:0000256" key="9">
    <source>
        <dbReference type="ARBA" id="ARBA00022960"/>
    </source>
</evidence>
<dbReference type="GO" id="GO:0000917">
    <property type="term" value="P:division septum assembly"/>
    <property type="evidence" value="ECO:0007669"/>
    <property type="project" value="UniProtKB-KW"/>
</dbReference>
<dbReference type="PANTHER" id="PTHR30627">
    <property type="entry name" value="PEPTIDOGLYCAN D,D-TRANSPEPTIDASE"/>
    <property type="match status" value="1"/>
</dbReference>
<evidence type="ECO:0000256" key="5">
    <source>
        <dbReference type="ARBA" id="ARBA00022645"/>
    </source>
</evidence>
<keyword evidence="15 16" id="KW-0961">Cell wall biogenesis/degradation</keyword>
<keyword evidence="10 16" id="KW-0573">Peptidoglycan synthesis</keyword>
<dbReference type="Gene3D" id="3.90.1310.10">
    <property type="entry name" value="Penicillin-binding protein 2a (Domain 2)"/>
    <property type="match status" value="1"/>
</dbReference>
<dbReference type="EMBL" id="LS483250">
    <property type="protein sequence ID" value="SQD79730.1"/>
    <property type="molecule type" value="Genomic_DNA"/>
</dbReference>
<dbReference type="InterPro" id="IPR005311">
    <property type="entry name" value="PBP_dimer"/>
</dbReference>
<dbReference type="EC" id="3.4.16.4" evidence="16"/>
<evidence type="ECO:0000256" key="7">
    <source>
        <dbReference type="ARBA" id="ARBA00022692"/>
    </source>
</evidence>
<keyword evidence="12 16" id="KW-0472">Membrane</keyword>
<dbReference type="InterPro" id="IPR036138">
    <property type="entry name" value="PBP_dimer_sf"/>
</dbReference>
<dbReference type="Proteomes" id="UP000250163">
    <property type="component" value="Chromosome MORIYA"/>
</dbReference>
<dbReference type="AlphaFoldDB" id="A0A330LSB8"/>
<evidence type="ECO:0000256" key="8">
    <source>
        <dbReference type="ARBA" id="ARBA00022801"/>
    </source>
</evidence>
<accession>A0A330LSB8</accession>
<keyword evidence="14 16" id="KW-0131">Cell cycle</keyword>
<evidence type="ECO:0000313" key="19">
    <source>
        <dbReference type="EMBL" id="SQD79730.1"/>
    </source>
</evidence>
<dbReference type="GO" id="GO:0005886">
    <property type="term" value="C:plasma membrane"/>
    <property type="evidence" value="ECO:0007669"/>
    <property type="project" value="UniProtKB-SubCell"/>
</dbReference>
<sequence>MTNRRNIASVEPANFILWRYHLIVATVVIIFLSLLARTAYIQVINPEHLRKQADMRSLRVTSQQVQRGIITDRNGVELAVSVPVMAIHVDPRTIKNKNSFDNKRAWQAFAEILDLNLAELKAKIMASNGRFMYIKRQISPAVAKYVDELKLVGVGQAPESRRFYPTGEVSAQLVGMTNIDDIGIEGVERAYNDFLTGTPGKRMVRKDRLGNVIEDISVIQQTEQANNIQLSIDQRIQSLAYQRLKKAVQYNGAVSGSLVMIDVKTGEILAMVNSPSFNPNNRSKYDSYKLKNRAITDSYEPGSTIKPLVIASGLDNGIIAADSIIDTNPGRMRLGGRLVQDTRNRGEISLGNILRYSSNMGVSKIALKLGHQRLLDTYYQFGFGNESSLILNGESRGYMPRRSRWSEFENATLSFGYGMQATTLQLAHAYATIASGGLYRPLTIIKQDTTPLSERVLSEQHAQELLLMMESVVEKGGTGDKARIDGYRVAGKTGTSRKAIAGGYGDDYVALFAGVAPVSNPRFALVVVIDSPSGDRYYGGVIAAPVFAEVMERTLQMLNVTPDKKQSLTITAKNSE</sequence>
<dbReference type="PANTHER" id="PTHR30627:SF1">
    <property type="entry name" value="PEPTIDOGLYCAN D,D-TRANSPEPTIDASE FTSI"/>
    <property type="match status" value="1"/>
</dbReference>
<feature type="active site" description="Acyl-ester intermediate" evidence="16">
    <location>
        <position position="303"/>
    </location>
</feature>
<dbReference type="SUPFAM" id="SSF56601">
    <property type="entry name" value="beta-lactamase/transpeptidase-like"/>
    <property type="match status" value="1"/>
</dbReference>
<evidence type="ECO:0000256" key="2">
    <source>
        <dbReference type="ARBA" id="ARBA00022475"/>
    </source>
</evidence>
<dbReference type="Gene3D" id="1.10.150.770">
    <property type="match status" value="1"/>
</dbReference>
<comment type="similarity">
    <text evidence="16">Belongs to the transpeptidase family. FtsI subfamily.</text>
</comment>
<evidence type="ECO:0000256" key="15">
    <source>
        <dbReference type="ARBA" id="ARBA00023316"/>
    </source>
</evidence>
<evidence type="ECO:0000256" key="4">
    <source>
        <dbReference type="ARBA" id="ARBA00022618"/>
    </source>
</evidence>
<dbReference type="GO" id="GO:0008955">
    <property type="term" value="F:peptidoglycan glycosyltransferase activity"/>
    <property type="evidence" value="ECO:0007669"/>
    <property type="project" value="InterPro"/>
</dbReference>
<dbReference type="SUPFAM" id="SSF56519">
    <property type="entry name" value="Penicillin binding protein dimerisation domain"/>
    <property type="match status" value="1"/>
</dbReference>
<dbReference type="Gene3D" id="3.30.450.330">
    <property type="match status" value="1"/>
</dbReference>
<dbReference type="Pfam" id="PF03717">
    <property type="entry name" value="PBP_dimer"/>
    <property type="match status" value="1"/>
</dbReference>
<keyword evidence="6 16" id="KW-0645">Protease</keyword>
<dbReference type="GO" id="GO:0008360">
    <property type="term" value="P:regulation of cell shape"/>
    <property type="evidence" value="ECO:0007669"/>
    <property type="project" value="UniProtKB-KW"/>
</dbReference>
<dbReference type="GO" id="GO:0006508">
    <property type="term" value="P:proteolysis"/>
    <property type="evidence" value="ECO:0007669"/>
    <property type="project" value="UniProtKB-KW"/>
</dbReference>
<keyword evidence="13 16" id="KW-0717">Septation</keyword>
<evidence type="ECO:0000256" key="16">
    <source>
        <dbReference type="HAMAP-Rule" id="MF_02080"/>
    </source>
</evidence>
<protein>
    <recommendedName>
        <fullName evidence="16">Peptidoglycan D,D-transpeptidase FtsI</fullName>
        <ecNumber evidence="16">3.4.16.4</ecNumber>
    </recommendedName>
    <alternativeName>
        <fullName evidence="16">Penicillin-binding protein 3</fullName>
        <shortName evidence="16">PBP-3</shortName>
    </alternativeName>
</protein>
<evidence type="ECO:0000256" key="14">
    <source>
        <dbReference type="ARBA" id="ARBA00023306"/>
    </source>
</evidence>
<name>A0A330LSB8_9GAMM</name>
<dbReference type="GO" id="GO:0009002">
    <property type="term" value="F:serine-type D-Ala-D-Ala carboxypeptidase activity"/>
    <property type="evidence" value="ECO:0007669"/>
    <property type="project" value="UniProtKB-UniRule"/>
</dbReference>
<keyword evidence="5 16" id="KW-0121">Carboxypeptidase</keyword>
<dbReference type="UniPathway" id="UPA00219"/>
<dbReference type="InterPro" id="IPR012338">
    <property type="entry name" value="Beta-lactam/transpept-like"/>
</dbReference>
<feature type="domain" description="Penicillin-binding protein transpeptidase" evidence="17">
    <location>
        <begin position="256"/>
        <end position="552"/>
    </location>
</feature>
<feature type="domain" description="Penicillin-binding protein dimerisation" evidence="18">
    <location>
        <begin position="64"/>
        <end position="215"/>
    </location>
</feature>
<keyword evidence="2 16" id="KW-1003">Cell membrane</keyword>
<keyword evidence="7 16" id="KW-0812">Transmembrane</keyword>
<dbReference type="InterPro" id="IPR001460">
    <property type="entry name" value="PCN-bd_Tpept"/>
</dbReference>
<evidence type="ECO:0000256" key="13">
    <source>
        <dbReference type="ARBA" id="ARBA00023210"/>
    </source>
</evidence>
<evidence type="ECO:0000256" key="10">
    <source>
        <dbReference type="ARBA" id="ARBA00022984"/>
    </source>
</evidence>
<dbReference type="KEGG" id="mya:MORIYA_3275"/>
<dbReference type="OrthoDB" id="9789078at2"/>
<reference evidence="20" key="1">
    <citation type="submission" date="2018-05" db="EMBL/GenBank/DDBJ databases">
        <authorList>
            <person name="Cea G.-C."/>
            <person name="William W."/>
        </authorList>
    </citation>
    <scope>NUCLEOTIDE SEQUENCE [LARGE SCALE GENOMIC DNA]</scope>
    <source>
        <strain evidence="20">DB21MT 5</strain>
    </source>
</reference>
<dbReference type="GO" id="GO:0008658">
    <property type="term" value="F:penicillin binding"/>
    <property type="evidence" value="ECO:0007669"/>
    <property type="project" value="InterPro"/>
</dbReference>
<proteinExistence type="inferred from homology"/>
<comment type="catalytic activity">
    <reaction evidence="16">
        <text>Preferential cleavage: (Ac)2-L-Lys-D-Ala-|-D-Ala. Also transpeptidation of peptidyl-alanyl moieties that are N-acyl substituents of D-alanine.</text>
        <dbReference type="EC" id="3.4.16.4"/>
    </reaction>
</comment>
<keyword evidence="11 16" id="KW-1133">Transmembrane helix</keyword>
<evidence type="ECO:0000259" key="17">
    <source>
        <dbReference type="Pfam" id="PF00905"/>
    </source>
</evidence>
<comment type="pathway">
    <text evidence="16">Cell wall biogenesis; peptidoglycan biosynthesis.</text>
</comment>
<evidence type="ECO:0000256" key="11">
    <source>
        <dbReference type="ARBA" id="ARBA00022989"/>
    </source>
</evidence>
<evidence type="ECO:0000256" key="12">
    <source>
        <dbReference type="ARBA" id="ARBA00023136"/>
    </source>
</evidence>
<keyword evidence="3 16" id="KW-0997">Cell inner membrane</keyword>
<dbReference type="Pfam" id="PF00905">
    <property type="entry name" value="Transpeptidase"/>
    <property type="match status" value="1"/>
</dbReference>
<dbReference type="Gene3D" id="3.40.710.10">
    <property type="entry name" value="DD-peptidase/beta-lactamase superfamily"/>
    <property type="match status" value="1"/>
</dbReference>
<keyword evidence="8 16" id="KW-0378">Hydrolase</keyword>
<dbReference type="HAMAP" id="MF_02080">
    <property type="entry name" value="FtsI_transpept"/>
    <property type="match status" value="1"/>
</dbReference>
<dbReference type="RefSeq" id="WP_112716578.1">
    <property type="nucleotide sequence ID" value="NZ_LS483250.1"/>
</dbReference>
<evidence type="ECO:0000313" key="20">
    <source>
        <dbReference type="Proteomes" id="UP000250163"/>
    </source>
</evidence>
<evidence type="ECO:0000256" key="1">
    <source>
        <dbReference type="ARBA" id="ARBA00004370"/>
    </source>
</evidence>
<dbReference type="InterPro" id="IPR050515">
    <property type="entry name" value="Beta-lactam/transpept"/>
</dbReference>
<keyword evidence="20" id="KW-1185">Reference proteome</keyword>
<comment type="function">
    <text evidence="16">Catalyzes cross-linking of the peptidoglycan cell wall at the division septum.</text>
</comment>